<keyword evidence="3" id="KW-1185">Reference proteome</keyword>
<evidence type="ECO:0000256" key="1">
    <source>
        <dbReference type="SAM" id="Phobius"/>
    </source>
</evidence>
<keyword evidence="1" id="KW-1133">Transmembrane helix</keyword>
<feature type="transmembrane region" description="Helical" evidence="1">
    <location>
        <begin position="9"/>
        <end position="30"/>
    </location>
</feature>
<dbReference type="EMBL" id="BSKO01000001">
    <property type="protein sequence ID" value="GLO65693.1"/>
    <property type="molecule type" value="Genomic_DNA"/>
</dbReference>
<dbReference type="RefSeq" id="WP_077596285.1">
    <property type="nucleotide sequence ID" value="NZ_BSKO01000001.1"/>
</dbReference>
<dbReference type="Proteomes" id="UP001275436">
    <property type="component" value="Unassembled WGS sequence"/>
</dbReference>
<evidence type="ECO:0000313" key="3">
    <source>
        <dbReference type="Proteomes" id="UP001275436"/>
    </source>
</evidence>
<reference evidence="2 3" key="1">
    <citation type="submission" date="2023-02" db="EMBL/GenBank/DDBJ databases">
        <title>Oceanobacillus kimchii IFOP_LL358 isolated form Alexandrium catenella lab strain.</title>
        <authorList>
            <person name="Gajardo G."/>
            <person name="Ueki S."/>
            <person name="Maruyama F."/>
        </authorList>
    </citation>
    <scope>NUCLEOTIDE SEQUENCE [LARGE SCALE GENOMIC DNA]</scope>
    <source>
        <strain evidence="2 3">IFOP_LL358</strain>
    </source>
</reference>
<accession>A0ABQ5TFP0</accession>
<comment type="caution">
    <text evidence="2">The sequence shown here is derived from an EMBL/GenBank/DDBJ whole genome shotgun (WGS) entry which is preliminary data.</text>
</comment>
<gene>
    <name evidence="2" type="ORF">MACH08_14770</name>
</gene>
<proteinExistence type="predicted"/>
<organism evidence="2 3">
    <name type="scientific">Oceanobacillus kimchii</name>
    <dbReference type="NCBI Taxonomy" id="746691"/>
    <lineage>
        <taxon>Bacteria</taxon>
        <taxon>Bacillati</taxon>
        <taxon>Bacillota</taxon>
        <taxon>Bacilli</taxon>
        <taxon>Bacillales</taxon>
        <taxon>Bacillaceae</taxon>
        <taxon>Oceanobacillus</taxon>
    </lineage>
</organism>
<keyword evidence="1" id="KW-0472">Membrane</keyword>
<keyword evidence="1" id="KW-0812">Transmembrane</keyword>
<sequence length="84" mass="10022">MEHVLKQKWIILSMISFIISLILWLPNFIYEYGYGYWLWTFLIGPIGIVLGYIGRSKLAVVLNILITFSFFIFMFIGFLWESIY</sequence>
<feature type="transmembrane region" description="Helical" evidence="1">
    <location>
        <begin position="36"/>
        <end position="53"/>
    </location>
</feature>
<evidence type="ECO:0000313" key="2">
    <source>
        <dbReference type="EMBL" id="GLO65693.1"/>
    </source>
</evidence>
<feature type="transmembrane region" description="Helical" evidence="1">
    <location>
        <begin position="60"/>
        <end position="80"/>
    </location>
</feature>
<name>A0ABQ5TFP0_9BACI</name>
<protein>
    <submittedName>
        <fullName evidence="2">Uncharacterized protein</fullName>
    </submittedName>
</protein>